<evidence type="ECO:0000313" key="4">
    <source>
        <dbReference type="EMBL" id="TGC73269.1"/>
    </source>
</evidence>
<evidence type="ECO:0000313" key="1">
    <source>
        <dbReference type="EMBL" id="TGC57580.1"/>
    </source>
</evidence>
<dbReference type="EMBL" id="PYJZ01000069">
    <property type="protein sequence ID" value="TGC64032.1"/>
    <property type="molecule type" value="Genomic_DNA"/>
</dbReference>
<dbReference type="EMBL" id="PYKC01000022">
    <property type="protein sequence ID" value="TGC73269.1"/>
    <property type="molecule type" value="Genomic_DNA"/>
</dbReference>
<evidence type="ECO:0000313" key="5">
    <source>
        <dbReference type="EMBL" id="TGC88261.1"/>
    </source>
</evidence>
<dbReference type="Proteomes" id="UP000298226">
    <property type="component" value="Unassembled WGS sequence"/>
</dbReference>
<evidence type="ECO:0000313" key="11">
    <source>
        <dbReference type="Proteomes" id="UP000297749"/>
    </source>
</evidence>
<dbReference type="Proteomes" id="UP000297749">
    <property type="component" value="Unassembled WGS sequence"/>
</dbReference>
<dbReference type="Proteomes" id="UP000298237">
    <property type="component" value="Unassembled WGS sequence"/>
</dbReference>
<dbReference type="EMBL" id="PYKA01000009">
    <property type="protein sequence ID" value="TGC62289.1"/>
    <property type="molecule type" value="Genomic_DNA"/>
</dbReference>
<evidence type="ECO:0000313" key="7">
    <source>
        <dbReference type="EMBL" id="TGD01827.1"/>
    </source>
</evidence>
<comment type="caution">
    <text evidence="5">The sequence shown here is derived from an EMBL/GenBank/DDBJ whole genome shotgun (WGS) entry which is preliminary data.</text>
</comment>
<evidence type="ECO:0000313" key="13">
    <source>
        <dbReference type="Proteomes" id="UP000298226"/>
    </source>
</evidence>
<reference evidence="8 9" key="1">
    <citation type="submission" date="2018-03" db="EMBL/GenBank/DDBJ databases">
        <title>Non-Typhoidal Salmonella genome sequencing and assembly.</title>
        <authorList>
            <person name="Matchawe C."/>
        </authorList>
    </citation>
    <scope>NUCLEOTIDE SEQUENCE [LARGE SCALE GENOMIC DNA]</scope>
    <source>
        <strain evidence="1 10">103bo</strain>
        <strain evidence="7 13">31eva</strain>
        <strain evidence="5 12">31evb</strain>
        <strain evidence="6 11">32eva</strain>
        <strain evidence="4 8">34ev</strain>
        <strain evidence="2 14">35deb</strain>
        <strain evidence="3 9">36ev</strain>
    </source>
</reference>
<evidence type="ECO:0000313" key="3">
    <source>
        <dbReference type="EMBL" id="TGC64032.1"/>
    </source>
</evidence>
<evidence type="ECO:0000313" key="8">
    <source>
        <dbReference type="Proteomes" id="UP000297538"/>
    </source>
</evidence>
<dbReference type="AlphaFoldDB" id="A0A659QP08"/>
<sequence length="287" mass="33165">MDIFCCVSADFYKKLDKKKLELRNDISHSVWKDYAEFLDENSSDIQADLNYLRVKFYGDKRMRGSSIENASHFKTYKVGEKLMGEKYIRIHYPVQACWKYIASDNFRITFSSLIGGAPIESIFFIHLYRASLSYYWGMSIIDKYECVAFNALSSASSLFDKCLGILYAQKCFDKKEELSKIRAKAGRKGGESKADVYRVIQNELVSLIYKLAPEGGWKSKTAAIDDVIEPLWNFVEESKFVINNKSKKYRVLTMSQDALADTIRKQWSTKIECVKLAFEDKVTRKKS</sequence>
<dbReference type="EMBL" id="PYJT01000011">
    <property type="protein sequence ID" value="TGC57580.1"/>
    <property type="molecule type" value="Genomic_DNA"/>
</dbReference>
<organism evidence="5 12">
    <name type="scientific">Salmonella enterica subsp. enterica serovar Wilhelmsburg</name>
    <dbReference type="NCBI Taxonomy" id="1960126"/>
    <lineage>
        <taxon>Bacteria</taxon>
        <taxon>Pseudomonadati</taxon>
        <taxon>Pseudomonadota</taxon>
        <taxon>Gammaproteobacteria</taxon>
        <taxon>Enterobacterales</taxon>
        <taxon>Enterobacteriaceae</taxon>
        <taxon>Salmonella</taxon>
    </lineage>
</organism>
<dbReference type="Proteomes" id="UP000297728">
    <property type="component" value="Unassembled WGS sequence"/>
</dbReference>
<dbReference type="Proteomes" id="UP000297558">
    <property type="component" value="Unassembled WGS sequence"/>
</dbReference>
<dbReference type="RefSeq" id="WP_135369053.1">
    <property type="nucleotide sequence ID" value="NZ_PYJT01000011.1"/>
</dbReference>
<evidence type="ECO:0000313" key="2">
    <source>
        <dbReference type="EMBL" id="TGC62289.1"/>
    </source>
</evidence>
<dbReference type="Proteomes" id="UP000297846">
    <property type="component" value="Unassembled WGS sequence"/>
</dbReference>
<gene>
    <name evidence="1" type="ORF">C9E92_00695</name>
    <name evidence="2" type="ORF">C9E97_00370</name>
    <name evidence="3" type="ORF">C9E98_12960</name>
    <name evidence="4" type="ORF">C9F00_04395</name>
    <name evidence="5" type="ORF">C9F02_04620</name>
    <name evidence="6" type="ORF">C9F04_05100</name>
    <name evidence="7" type="ORF">C9F06_24065</name>
</gene>
<evidence type="ECO:0000313" key="6">
    <source>
        <dbReference type="EMBL" id="TGC90343.1"/>
    </source>
</evidence>
<evidence type="ECO:0000313" key="12">
    <source>
        <dbReference type="Proteomes" id="UP000297846"/>
    </source>
</evidence>
<name>A0A659QP08_SALET</name>
<dbReference type="EMBL" id="PYKH01000134">
    <property type="protein sequence ID" value="TGD01827.1"/>
    <property type="molecule type" value="Genomic_DNA"/>
</dbReference>
<accession>A0A659QP08</accession>
<dbReference type="EMBL" id="PYKF01000205">
    <property type="protein sequence ID" value="TGC90343.1"/>
    <property type="molecule type" value="Genomic_DNA"/>
</dbReference>
<dbReference type="EMBL" id="PYKG01000047">
    <property type="protein sequence ID" value="TGC88261.1"/>
    <property type="molecule type" value="Genomic_DNA"/>
</dbReference>
<protein>
    <submittedName>
        <fullName evidence="5">Uncharacterized protein</fullName>
    </submittedName>
</protein>
<proteinExistence type="predicted"/>
<dbReference type="Proteomes" id="UP000297538">
    <property type="component" value="Unassembled WGS sequence"/>
</dbReference>
<evidence type="ECO:0000313" key="10">
    <source>
        <dbReference type="Proteomes" id="UP000297728"/>
    </source>
</evidence>
<evidence type="ECO:0000313" key="14">
    <source>
        <dbReference type="Proteomes" id="UP000298237"/>
    </source>
</evidence>
<evidence type="ECO:0000313" key="9">
    <source>
        <dbReference type="Proteomes" id="UP000297558"/>
    </source>
</evidence>